<gene>
    <name evidence="1" type="ORF">NCTC11421_00731</name>
</gene>
<dbReference type="AlphaFoldDB" id="A0A378VWL9"/>
<reference evidence="1" key="1">
    <citation type="submission" date="2018-06" db="EMBL/GenBank/DDBJ databases">
        <authorList>
            <consortium name="Pathogen Informatics"/>
            <person name="Doyle S."/>
        </authorList>
    </citation>
    <scope>NUCLEOTIDE SEQUENCE [LARGE SCALE GENOMIC DNA]</scope>
    <source>
        <strain evidence="1">NCTC11421</strain>
    </source>
</reference>
<name>A0A378VWL9_NEIGO</name>
<dbReference type="EMBL" id="UGRI01000001">
    <property type="protein sequence ID" value="SUA20638.1"/>
    <property type="molecule type" value="Genomic_DNA"/>
</dbReference>
<evidence type="ECO:0000313" key="1">
    <source>
        <dbReference type="EMBL" id="SUA20638.1"/>
    </source>
</evidence>
<protein>
    <submittedName>
        <fullName evidence="1">Rsp</fullName>
    </submittedName>
</protein>
<proteinExistence type="predicted"/>
<organism evidence="1">
    <name type="scientific">Neisseria gonorrhoeae</name>
    <dbReference type="NCBI Taxonomy" id="485"/>
    <lineage>
        <taxon>Bacteria</taxon>
        <taxon>Pseudomonadati</taxon>
        <taxon>Pseudomonadota</taxon>
        <taxon>Betaproteobacteria</taxon>
        <taxon>Neisseriales</taxon>
        <taxon>Neisseriaceae</taxon>
        <taxon>Neisseria</taxon>
    </lineage>
</organism>
<sequence>MNQIVLNRVQEAVVVINVEHQTILFNKRQKICSPCLKSDSIPPCSTLSPSYGINILTHLRTPYRHARTDRPHPRRADEQKQNKLLILYIRPQSEIQAEALSVNLPRSDN</sequence>
<accession>A0A378VWL9</accession>